<dbReference type="EMBL" id="BA000042">
    <property type="protein sequence ID" value="BAD83535.1"/>
    <property type="molecule type" value="Genomic_DNA"/>
</dbReference>
<accession>Q5M9U3</accession>
<reference evidence="4" key="3">
    <citation type="submission" date="2025-04" db="UniProtKB">
        <authorList>
            <consortium name="RefSeq"/>
        </authorList>
    </citation>
    <scope>IDENTIFICATION</scope>
    <source>
        <tissue evidence="4">Leaf</tissue>
    </source>
</reference>
<dbReference type="AlphaFoldDB" id="Q5M9U3"/>
<gene>
    <name evidence="1 4" type="primary">orf115</name>
    <name evidence="4" type="ORF">NitaMp132</name>
</gene>
<evidence type="ECO:0000313" key="4">
    <source>
        <dbReference type="RefSeq" id="YP_173469.1"/>
    </source>
</evidence>
<evidence type="ECO:0000313" key="1">
    <source>
        <dbReference type="EMBL" id="BAD83535.1"/>
    </source>
</evidence>
<organism evidence="1">
    <name type="scientific">Nicotiana tabacum</name>
    <name type="common">Common tobacco</name>
    <dbReference type="NCBI Taxonomy" id="4097"/>
    <lineage>
        <taxon>Eukaryota</taxon>
        <taxon>Viridiplantae</taxon>
        <taxon>Streptophyta</taxon>
        <taxon>Embryophyta</taxon>
        <taxon>Tracheophyta</taxon>
        <taxon>Spermatophyta</taxon>
        <taxon>Magnoliopsida</taxon>
        <taxon>eudicotyledons</taxon>
        <taxon>Gunneridae</taxon>
        <taxon>Pentapetalae</taxon>
        <taxon>asterids</taxon>
        <taxon>lamiids</taxon>
        <taxon>Solanales</taxon>
        <taxon>Solanaceae</taxon>
        <taxon>Nicotianoideae</taxon>
        <taxon>Nicotianeae</taxon>
        <taxon>Nicotiana</taxon>
    </lineage>
</organism>
<dbReference type="GeneID" id="3205240"/>
<dbReference type="STRING" id="4097.Q5M9U3"/>
<evidence type="ECO:0000313" key="3">
    <source>
        <dbReference type="Proteomes" id="UP000790787"/>
    </source>
</evidence>
<keyword evidence="1 4" id="KW-0496">Mitochondrion</keyword>
<reference evidence="4" key="1">
    <citation type="submission" date="2004-12" db="EMBL/GenBank/DDBJ databases">
        <authorList>
            <consortium name="NCBI Genome Project"/>
        </authorList>
    </citation>
    <scope>NUCLEOTIDE SEQUENCE</scope>
    <source>
        <tissue evidence="4">Leaf</tissue>
    </source>
</reference>
<proteinExistence type="predicted"/>
<keyword evidence="3" id="KW-1185">Reference proteome</keyword>
<name>Q5M9U3_TOBAC</name>
<evidence type="ECO:0000313" key="2">
    <source>
        <dbReference type="Proteomes" id="UP000084051"/>
    </source>
</evidence>
<reference evidence="1 2" key="2">
    <citation type="journal article" date="2005" name="Mol. Genet. Genomics">
        <title>The complete nucleotide sequence and multipartite organization of the tobacco mitochondrial genome: comparative analysis of mitochondrial genomes in higher plants.</title>
        <authorList>
            <person name="Sugiyama Y."/>
            <person name="Watase Y."/>
            <person name="Nagase M."/>
            <person name="Makita N."/>
            <person name="Yagura S."/>
            <person name="Hirai A."/>
            <person name="Sugiura M."/>
        </authorList>
    </citation>
    <scope>NUCLEOTIDE SEQUENCE</scope>
    <source>
        <strain evidence="2">cv. TN90</strain>
        <tissue evidence="1 4">Leaf</tissue>
    </source>
</reference>
<protein>
    <submittedName>
        <fullName evidence="1 4">Uncharacterized protein</fullName>
    </submittedName>
</protein>
<dbReference type="RefSeq" id="YP_173469.1">
    <property type="nucleotide sequence ID" value="NC_006581.1"/>
</dbReference>
<dbReference type="KEGG" id="nta:3205240"/>
<dbReference type="OrthoDB" id="1244813at2759"/>
<dbReference type="PaxDb" id="4097-Q5M9U3"/>
<dbReference type="Proteomes" id="UP000790787">
    <property type="component" value="Mitochondrion MT"/>
</dbReference>
<sequence>MGRGSRGTYGRPFGCLGDTNKEKTMVFNIPLNKKPILTKGGNRIIYLIFSFSLIPPDNQAALPSNKWLRVSKQPWPLGRRFAVPLLSGPAAVRHLNSKLRSDPIGSGPIRPNPGT</sequence>
<geneLocation type="mitochondrion" evidence="1 4"/>